<dbReference type="GO" id="GO:0046872">
    <property type="term" value="F:metal ion binding"/>
    <property type="evidence" value="ECO:0007669"/>
    <property type="project" value="UniProtKB-KW"/>
</dbReference>
<dbReference type="Pfam" id="PF00702">
    <property type="entry name" value="Hydrolase"/>
    <property type="match status" value="1"/>
</dbReference>
<evidence type="ECO:0000256" key="11">
    <source>
        <dbReference type="SAM" id="MobiDB-lite"/>
    </source>
</evidence>
<comment type="cofactor">
    <cofactor evidence="1">
        <name>Mg(2+)</name>
        <dbReference type="ChEBI" id="CHEBI:18420"/>
    </cofactor>
</comment>
<keyword evidence="3" id="KW-0597">Phosphoprotein</keyword>
<dbReference type="RefSeq" id="WP_012373840.1">
    <property type="nucleotide sequence ID" value="NC_010571.1"/>
</dbReference>
<keyword evidence="6" id="KW-0413">Isomerase</keyword>
<evidence type="ECO:0000313" key="13">
    <source>
        <dbReference type="Proteomes" id="UP000007013"/>
    </source>
</evidence>
<keyword evidence="12" id="KW-0378">Hydrolase</keyword>
<dbReference type="HOGENOM" id="CLU_045011_4_0_0"/>
<dbReference type="STRING" id="452637.Oter_1014"/>
<dbReference type="EC" id="5.4.2.6" evidence="9"/>
<keyword evidence="4" id="KW-0479">Metal-binding</keyword>
<dbReference type="KEGG" id="ote:Oter_1014"/>
<dbReference type="OrthoDB" id="9797743at2"/>
<comment type="similarity">
    <text evidence="2">Belongs to the HAD-like hydrolase superfamily. CbbY/CbbZ/Gph/YieH family.</text>
</comment>
<keyword evidence="13" id="KW-1185">Reference proteome</keyword>
<sequence>MSPSIVVAHGQRARGTGVSPVDGAPRRRAARTADTVTTRAGRPGHREPADARAAKPFRPLAFDAAIFDMDGVITDTAAVHSAAWKRMFDEYLRRRAQARGERFQEFAHERDYRAYVDGRPRYQGVATFLKSRDIDLPFGVSTDPAGAETICGLGNRKNELFHGIIEADGVRVYPSTLELIETLRSAGIQVGLATSSKNSGLILAKTRTAPLFATVVDGVVSERLGLKGKPQPDIFLAACRDLGAPRHRAIVIEDAVSGVQAGANGGFGLVVGVARENNAVELREHGADLVVGDLAELTLDEIDRKVRLKAAGA</sequence>
<name>B1ZXT4_OPITP</name>
<dbReference type="GO" id="GO:0016787">
    <property type="term" value="F:hydrolase activity"/>
    <property type="evidence" value="ECO:0007669"/>
    <property type="project" value="UniProtKB-KW"/>
</dbReference>
<reference evidence="12 13" key="1">
    <citation type="journal article" date="2011" name="J. Bacteriol.">
        <title>Genome sequence of the verrucomicrobium Opitutus terrae PB90-1, an abundant inhabitant of rice paddy soil ecosystems.</title>
        <authorList>
            <person name="van Passel M.W."/>
            <person name="Kant R."/>
            <person name="Palva A."/>
            <person name="Copeland A."/>
            <person name="Lucas S."/>
            <person name="Lapidus A."/>
            <person name="Glavina del Rio T."/>
            <person name="Pitluck S."/>
            <person name="Goltsman E."/>
            <person name="Clum A."/>
            <person name="Sun H."/>
            <person name="Schmutz J."/>
            <person name="Larimer F.W."/>
            <person name="Land M.L."/>
            <person name="Hauser L."/>
            <person name="Kyrpides N."/>
            <person name="Mikhailova N."/>
            <person name="Richardson P.P."/>
            <person name="Janssen P.H."/>
            <person name="de Vos W.M."/>
            <person name="Smidt H."/>
        </authorList>
    </citation>
    <scope>NUCLEOTIDE SEQUENCE [LARGE SCALE GENOMIC DNA]</scope>
    <source>
        <strain evidence="13">DSM 11246 / JCM 15787 / PB90-1</strain>
    </source>
</reference>
<dbReference type="PANTHER" id="PTHR46193:SF18">
    <property type="entry name" value="HEXITOL PHOSPHATASE B"/>
    <property type="match status" value="1"/>
</dbReference>
<organism evidence="12 13">
    <name type="scientific">Opitutus terrae (strain DSM 11246 / JCM 15787 / PB90-1)</name>
    <dbReference type="NCBI Taxonomy" id="452637"/>
    <lineage>
        <taxon>Bacteria</taxon>
        <taxon>Pseudomonadati</taxon>
        <taxon>Verrucomicrobiota</taxon>
        <taxon>Opitutia</taxon>
        <taxon>Opitutales</taxon>
        <taxon>Opitutaceae</taxon>
        <taxon>Opitutus</taxon>
    </lineage>
</organism>
<dbReference type="GO" id="GO:0008801">
    <property type="term" value="F:beta-phosphoglucomutase activity"/>
    <property type="evidence" value="ECO:0007669"/>
    <property type="project" value="UniProtKB-EC"/>
</dbReference>
<comment type="catalytic activity">
    <reaction evidence="8">
        <text>beta-D-glucose 1-phosphate = beta-D-glucose 6-phosphate</text>
        <dbReference type="Rhea" id="RHEA:20113"/>
        <dbReference type="ChEBI" id="CHEBI:57684"/>
        <dbReference type="ChEBI" id="CHEBI:58247"/>
        <dbReference type="EC" id="5.4.2.6"/>
    </reaction>
</comment>
<accession>B1ZXT4</accession>
<dbReference type="eggNOG" id="COG0637">
    <property type="taxonomic scope" value="Bacteria"/>
</dbReference>
<evidence type="ECO:0000256" key="7">
    <source>
        <dbReference type="ARBA" id="ARBA00023277"/>
    </source>
</evidence>
<evidence type="ECO:0000256" key="1">
    <source>
        <dbReference type="ARBA" id="ARBA00001946"/>
    </source>
</evidence>
<dbReference type="InterPro" id="IPR023198">
    <property type="entry name" value="PGP-like_dom2"/>
</dbReference>
<dbReference type="AlphaFoldDB" id="B1ZXT4"/>
<dbReference type="PANTHER" id="PTHR46193">
    <property type="entry name" value="6-PHOSPHOGLUCONATE PHOSPHATASE"/>
    <property type="match status" value="1"/>
</dbReference>
<dbReference type="InterPro" id="IPR051600">
    <property type="entry name" value="Beta-PGM-like"/>
</dbReference>
<dbReference type="Gene3D" id="3.40.50.1000">
    <property type="entry name" value="HAD superfamily/HAD-like"/>
    <property type="match status" value="1"/>
</dbReference>
<dbReference type="EMBL" id="CP001032">
    <property type="protein sequence ID" value="ACB74302.1"/>
    <property type="molecule type" value="Genomic_DNA"/>
</dbReference>
<evidence type="ECO:0000256" key="10">
    <source>
        <dbReference type="ARBA" id="ARBA00044991"/>
    </source>
</evidence>
<dbReference type="InterPro" id="IPR010976">
    <property type="entry name" value="B-phosphoglucomutase_hydrolase"/>
</dbReference>
<keyword evidence="7" id="KW-0119">Carbohydrate metabolism</keyword>
<feature type="compositionally biased region" description="Low complexity" evidence="11">
    <location>
        <begin position="32"/>
        <end position="41"/>
    </location>
</feature>
<dbReference type="SFLD" id="SFLDS00003">
    <property type="entry name" value="Haloacid_Dehalogenase"/>
    <property type="match status" value="1"/>
</dbReference>
<dbReference type="Gene3D" id="1.10.150.240">
    <property type="entry name" value="Putative phosphatase, domain 2"/>
    <property type="match status" value="1"/>
</dbReference>
<evidence type="ECO:0000313" key="12">
    <source>
        <dbReference type="EMBL" id="ACB74302.1"/>
    </source>
</evidence>
<evidence type="ECO:0000256" key="8">
    <source>
        <dbReference type="ARBA" id="ARBA00044926"/>
    </source>
</evidence>
<dbReference type="SUPFAM" id="SSF56784">
    <property type="entry name" value="HAD-like"/>
    <property type="match status" value="1"/>
</dbReference>
<evidence type="ECO:0000256" key="2">
    <source>
        <dbReference type="ARBA" id="ARBA00006171"/>
    </source>
</evidence>
<protein>
    <recommendedName>
        <fullName evidence="10">Beta-phosphoglucomutase</fullName>
        <ecNumber evidence="9">5.4.2.6</ecNumber>
    </recommendedName>
</protein>
<dbReference type="Proteomes" id="UP000007013">
    <property type="component" value="Chromosome"/>
</dbReference>
<gene>
    <name evidence="12" type="ordered locus">Oter_1014</name>
</gene>
<proteinExistence type="inferred from homology"/>
<dbReference type="InterPro" id="IPR023214">
    <property type="entry name" value="HAD_sf"/>
</dbReference>
<dbReference type="NCBIfam" id="TIGR02009">
    <property type="entry name" value="PGMB-YQAB-SF"/>
    <property type="match status" value="1"/>
</dbReference>
<dbReference type="InterPro" id="IPR036412">
    <property type="entry name" value="HAD-like_sf"/>
</dbReference>
<feature type="region of interest" description="Disordered" evidence="11">
    <location>
        <begin position="1"/>
        <end position="51"/>
    </location>
</feature>
<dbReference type="NCBIfam" id="TIGR01509">
    <property type="entry name" value="HAD-SF-IA-v3"/>
    <property type="match status" value="1"/>
</dbReference>
<evidence type="ECO:0000256" key="4">
    <source>
        <dbReference type="ARBA" id="ARBA00022723"/>
    </source>
</evidence>
<dbReference type="SFLD" id="SFLDG01129">
    <property type="entry name" value="C1.5:_HAD__Beta-PGM__Phosphata"/>
    <property type="match status" value="1"/>
</dbReference>
<dbReference type="InterPro" id="IPR006439">
    <property type="entry name" value="HAD-SF_hydro_IA"/>
</dbReference>
<keyword evidence="5" id="KW-0460">Magnesium</keyword>
<evidence type="ECO:0000256" key="3">
    <source>
        <dbReference type="ARBA" id="ARBA00022553"/>
    </source>
</evidence>
<evidence type="ECO:0000256" key="5">
    <source>
        <dbReference type="ARBA" id="ARBA00022842"/>
    </source>
</evidence>
<evidence type="ECO:0000256" key="9">
    <source>
        <dbReference type="ARBA" id="ARBA00044968"/>
    </source>
</evidence>
<evidence type="ECO:0000256" key="6">
    <source>
        <dbReference type="ARBA" id="ARBA00023235"/>
    </source>
</evidence>